<evidence type="ECO:0000256" key="1">
    <source>
        <dbReference type="SAM" id="Phobius"/>
    </source>
</evidence>
<evidence type="ECO:0000313" key="3">
    <source>
        <dbReference type="Proteomes" id="UP000827889"/>
    </source>
</evidence>
<protein>
    <submittedName>
        <fullName evidence="4">Uncharacterized protein LOC115736078</fullName>
    </submittedName>
</protein>
<dbReference type="GeneID" id="115736078"/>
<feature type="transmembrane region" description="Helical" evidence="1">
    <location>
        <begin position="315"/>
        <end position="336"/>
    </location>
</feature>
<feature type="transmembrane region" description="Helical" evidence="1">
    <location>
        <begin position="155"/>
        <end position="174"/>
    </location>
</feature>
<dbReference type="Proteomes" id="UP000827889">
    <property type="component" value="Chromosome 4"/>
</dbReference>
<name>A0A8B8NNB0_9MYRT</name>
<proteinExistence type="predicted"/>
<feature type="transmembrane region" description="Helical" evidence="1">
    <location>
        <begin position="22"/>
        <end position="44"/>
    </location>
</feature>
<keyword evidence="1" id="KW-1133">Transmembrane helix</keyword>
<reference evidence="4" key="1">
    <citation type="submission" date="2025-08" db="UniProtKB">
        <authorList>
            <consortium name="RefSeq"/>
        </authorList>
    </citation>
    <scope>IDENTIFICATION</scope>
    <source>
        <tissue evidence="4">Leaf</tissue>
    </source>
</reference>
<dbReference type="Pfam" id="PF13968">
    <property type="entry name" value="DUF4220"/>
    <property type="match status" value="1"/>
</dbReference>
<dbReference type="RefSeq" id="XP_030523453.2">
    <property type="nucleotide sequence ID" value="XM_030667593.2"/>
</dbReference>
<organism evidence="3 4">
    <name type="scientific">Rhodamnia argentea</name>
    <dbReference type="NCBI Taxonomy" id="178133"/>
    <lineage>
        <taxon>Eukaryota</taxon>
        <taxon>Viridiplantae</taxon>
        <taxon>Streptophyta</taxon>
        <taxon>Embryophyta</taxon>
        <taxon>Tracheophyta</taxon>
        <taxon>Spermatophyta</taxon>
        <taxon>Magnoliopsida</taxon>
        <taxon>eudicotyledons</taxon>
        <taxon>Gunneridae</taxon>
        <taxon>Pentapetalae</taxon>
        <taxon>rosids</taxon>
        <taxon>malvids</taxon>
        <taxon>Myrtales</taxon>
        <taxon>Myrtaceae</taxon>
        <taxon>Myrtoideae</taxon>
        <taxon>Myrteae</taxon>
        <taxon>Australasian group</taxon>
        <taxon>Rhodamnia</taxon>
    </lineage>
</organism>
<dbReference type="Pfam" id="PF04578">
    <property type="entry name" value="DUF594"/>
    <property type="match status" value="1"/>
</dbReference>
<dbReference type="InterPro" id="IPR007658">
    <property type="entry name" value="DUF594"/>
</dbReference>
<keyword evidence="1" id="KW-0472">Membrane</keyword>
<dbReference type="InterPro" id="IPR025315">
    <property type="entry name" value="DUF4220"/>
</dbReference>
<dbReference type="PANTHER" id="PTHR31325">
    <property type="entry name" value="OS01G0798800 PROTEIN-RELATED"/>
    <property type="match status" value="1"/>
</dbReference>
<keyword evidence="1" id="KW-0812">Transmembrane</keyword>
<gene>
    <name evidence="4" type="primary">LOC115736078</name>
</gene>
<feature type="transmembrane region" description="Helical" evidence="1">
    <location>
        <begin position="123"/>
        <end position="143"/>
    </location>
</feature>
<dbReference type="AlphaFoldDB" id="A0A8B8NNB0"/>
<evidence type="ECO:0000259" key="2">
    <source>
        <dbReference type="Pfam" id="PF13968"/>
    </source>
</evidence>
<feature type="transmembrane region" description="Helical" evidence="1">
    <location>
        <begin position="51"/>
        <end position="74"/>
    </location>
</feature>
<feature type="transmembrane region" description="Helical" evidence="1">
    <location>
        <begin position="282"/>
        <end position="303"/>
    </location>
</feature>
<accession>A0A8B8NNB0</accession>
<evidence type="ECO:0000313" key="4">
    <source>
        <dbReference type="RefSeq" id="XP_030523453.2"/>
    </source>
</evidence>
<dbReference type="KEGG" id="rarg:115736078"/>
<sequence>MSLIGWISTVINAVLPLLKSLWGAWGIQLLVAASLACQIVLAILGSRRKYMTSIFVSLIIWATYLLLTYVATLALGKLTVVRIDDYENQVNDPVLEGLLAPLLLMQLGYPDSIKAYAVEDNRLGLRQVLNIGVTVVIVVWILIRCWDSSSPVSWLYFPLFAVGIVKSAGWVQALQSVYDENSSVTAEDMREEASIQQVFEEFPPNDTKFDSAKDILKAYFRFDCLKPHLVDWLYHPLFISRDWMSIDRYTAHRAFTMTEIELDFMFDVLYTKCPILYTKRGLIGRFFGFFCLVSALCGFAVIFRDAFLVDMYITYTYAILMAVTSLELYQITTLALSDWAVVKMCTNLKLPLVQRLLPHISDWCMTQKRWSRSVGQLNLFDTRLLYKKWPKLVAKVLDLFEKREIFRRYWLHSRQDIPLCLKELVVQKMTDLERKRHLLPFTERGKWTLETHGVHENPALSDSIATEFDKSIIIWHVATEMLHRSEGENSDACKGSKLLSDYMIYLLALRPYMLSLTTADITLEHACRALRQFLRDRDHREGIGEMVSADGIVGANDPPGCEATIITQGWHMWSAEGIVDADRTAMRKATIITKGWHMLSEVRNLLVELRMMDNKWEIISSIWVEMLCHAAYKCHVYHHAKLLRRGGELITHVWLLLAHKTDKYHSSLSENLAASTKSPSSGKASSSCLQGIFSRKKLSLHTTDSAK</sequence>
<feature type="domain" description="DUF4220" evidence="2">
    <location>
        <begin position="61"/>
        <end position="381"/>
    </location>
</feature>
<keyword evidence="3" id="KW-1185">Reference proteome</keyword>